<dbReference type="RefSeq" id="WP_091178199.1">
    <property type="nucleotide sequence ID" value="NZ_FOFA01000002.1"/>
</dbReference>
<organism evidence="3 4">
    <name type="scientific">Microlunatus flavus</name>
    <dbReference type="NCBI Taxonomy" id="1036181"/>
    <lineage>
        <taxon>Bacteria</taxon>
        <taxon>Bacillati</taxon>
        <taxon>Actinomycetota</taxon>
        <taxon>Actinomycetes</taxon>
        <taxon>Propionibacteriales</taxon>
        <taxon>Propionibacteriaceae</taxon>
        <taxon>Microlunatus</taxon>
    </lineage>
</organism>
<dbReference type="Gene3D" id="3.40.50.1820">
    <property type="entry name" value="alpha/beta hydrolase"/>
    <property type="match status" value="2"/>
</dbReference>
<reference evidence="4" key="1">
    <citation type="submission" date="2016-10" db="EMBL/GenBank/DDBJ databases">
        <authorList>
            <person name="Varghese N."/>
            <person name="Submissions S."/>
        </authorList>
    </citation>
    <scope>NUCLEOTIDE SEQUENCE [LARGE SCALE GENOMIC DNA]</scope>
    <source>
        <strain evidence="4">CGMCC 4.6856</strain>
    </source>
</reference>
<dbReference type="STRING" id="1036181.SAMN05421756_102306"/>
<sequence length="229" mass="25296">MPNVQLANGPTLRYREWGRPDGAVLLLLHGTTADGSTWRHVAPALGEHFRVIAPDLRGRADSEWTDDYSMQLLADDVVALMDALGVLGAVLVGHSSGALVAFLVASQHPERLRMLVLEEMPSPDAAKPPLELPLGPDPEGRWDWRLVIAVRRWRNAGHPEWWQLANKIGVRTLVLAGSRSPYDESRLRDLSHAMPDATFRSLDLGHTPHEERPSAFLQVVGPFLAPLAK</sequence>
<keyword evidence="1" id="KW-0472">Membrane</keyword>
<dbReference type="OrthoDB" id="63519at2"/>
<dbReference type="InterPro" id="IPR000073">
    <property type="entry name" value="AB_hydrolase_1"/>
</dbReference>
<feature type="transmembrane region" description="Helical" evidence="1">
    <location>
        <begin position="83"/>
        <end position="105"/>
    </location>
</feature>
<dbReference type="Proteomes" id="UP000198504">
    <property type="component" value="Unassembled WGS sequence"/>
</dbReference>
<dbReference type="SUPFAM" id="SSF53474">
    <property type="entry name" value="alpha/beta-Hydrolases"/>
    <property type="match status" value="1"/>
</dbReference>
<keyword evidence="1" id="KW-0812">Transmembrane</keyword>
<dbReference type="InterPro" id="IPR050228">
    <property type="entry name" value="Carboxylesterase_BioH"/>
</dbReference>
<protein>
    <submittedName>
        <fullName evidence="3">Pimeloyl-ACP methyl ester carboxylesterase</fullName>
    </submittedName>
</protein>
<dbReference type="Pfam" id="PF00561">
    <property type="entry name" value="Abhydrolase_1"/>
    <property type="match status" value="1"/>
</dbReference>
<evidence type="ECO:0000259" key="2">
    <source>
        <dbReference type="Pfam" id="PF00561"/>
    </source>
</evidence>
<gene>
    <name evidence="3" type="ORF">SAMN05421756_102306</name>
</gene>
<dbReference type="PRINTS" id="PR00111">
    <property type="entry name" value="ABHYDROLASE"/>
</dbReference>
<name>A0A1H9CS47_9ACTN</name>
<keyword evidence="1" id="KW-1133">Transmembrane helix</keyword>
<dbReference type="AlphaFoldDB" id="A0A1H9CS47"/>
<dbReference type="EMBL" id="FOFA01000002">
    <property type="protein sequence ID" value="SEQ03887.1"/>
    <property type="molecule type" value="Genomic_DNA"/>
</dbReference>
<keyword evidence="4" id="KW-1185">Reference proteome</keyword>
<evidence type="ECO:0000256" key="1">
    <source>
        <dbReference type="SAM" id="Phobius"/>
    </source>
</evidence>
<dbReference type="PANTHER" id="PTHR43194">
    <property type="entry name" value="HYDROLASE ALPHA/BETA FOLD FAMILY"/>
    <property type="match status" value="1"/>
</dbReference>
<evidence type="ECO:0000313" key="4">
    <source>
        <dbReference type="Proteomes" id="UP000198504"/>
    </source>
</evidence>
<accession>A0A1H9CS47</accession>
<proteinExistence type="predicted"/>
<dbReference type="InterPro" id="IPR029058">
    <property type="entry name" value="AB_hydrolase_fold"/>
</dbReference>
<evidence type="ECO:0000313" key="3">
    <source>
        <dbReference type="EMBL" id="SEQ03887.1"/>
    </source>
</evidence>
<dbReference type="GO" id="GO:0003824">
    <property type="term" value="F:catalytic activity"/>
    <property type="evidence" value="ECO:0007669"/>
    <property type="project" value="UniProtKB-ARBA"/>
</dbReference>
<feature type="domain" description="AB hydrolase-1" evidence="2">
    <location>
        <begin position="24"/>
        <end position="132"/>
    </location>
</feature>
<dbReference type="PANTHER" id="PTHR43194:SF2">
    <property type="entry name" value="PEROXISOMAL MEMBRANE PROTEIN LPX1"/>
    <property type="match status" value="1"/>
</dbReference>